<keyword evidence="3 6" id="KW-0732">Signal</keyword>
<keyword evidence="2" id="KW-1003">Cell membrane</keyword>
<evidence type="ECO:0000256" key="1">
    <source>
        <dbReference type="ARBA" id="ARBA00004236"/>
    </source>
</evidence>
<sequence length="358" mass="37950">MKKRKFGLALSLVLAAGTMLGACGKKDDTNGAEGGKKDAFTVGMVTDVGGVDDKSFNQSAWEGLQKFGADNGLEKGKDGFNYLQSKSDADYITNLTTLSRQKFDLVYGIGFLMQDAITKVADQRKDTEFAIVDAVVEKPNVASITFKENEGSFLVGVVAGLTTKTNKVGFVGGVQGALIEKFESGFKAGVKSVNPKAEVLTKYTGAFDKPDLGQATANSMIKSGADILFHAAGGTGIGMINEIKSVKQKDPSKEVWAIGVDRDQAPDGKIDADTNIMLTSMVKRVDIAVQDVAKKAQDGDFPGGKVTEYGLDQNGVGIAPTKDNVSKEALKAVEEWTAKIKSGEVKVPATPAELKNFK</sequence>
<evidence type="ECO:0000313" key="9">
    <source>
        <dbReference type="Proteomes" id="UP000234748"/>
    </source>
</evidence>
<evidence type="ECO:0000256" key="6">
    <source>
        <dbReference type="SAM" id="SignalP"/>
    </source>
</evidence>
<keyword evidence="5" id="KW-0449">Lipoprotein</keyword>
<dbReference type="PANTHER" id="PTHR34296:SF2">
    <property type="entry name" value="ABC TRANSPORTER GUANOSINE-BINDING PROTEIN NUPN"/>
    <property type="match status" value="1"/>
</dbReference>
<reference evidence="8 9" key="1">
    <citation type="submission" date="2017-11" db="EMBL/GenBank/DDBJ databases">
        <title>Comparitive Functional Genomics of Dry Heat Resistant strains isolated from the Viking Spacecraft.</title>
        <authorList>
            <person name="Seuylemezian A."/>
            <person name="Cooper K."/>
            <person name="Vaishampayan P."/>
        </authorList>
    </citation>
    <scope>NUCLEOTIDE SEQUENCE [LARGE SCALE GENOMIC DNA]</scope>
    <source>
        <strain evidence="8 9">V1-29</strain>
    </source>
</reference>
<proteinExistence type="predicted"/>
<keyword evidence="9" id="KW-1185">Reference proteome</keyword>
<comment type="caution">
    <text evidence="8">The sequence shown here is derived from an EMBL/GenBank/DDBJ whole genome shotgun (WGS) entry which is preliminary data.</text>
</comment>
<dbReference type="PROSITE" id="PS51257">
    <property type="entry name" value="PROKAR_LIPOPROTEIN"/>
    <property type="match status" value="1"/>
</dbReference>
<accession>A0A2N5MB81</accession>
<dbReference type="GO" id="GO:0005886">
    <property type="term" value="C:plasma membrane"/>
    <property type="evidence" value="ECO:0007669"/>
    <property type="project" value="UniProtKB-SubCell"/>
</dbReference>
<dbReference type="CDD" id="cd06354">
    <property type="entry name" value="PBP1_PrnA-like"/>
    <property type="match status" value="1"/>
</dbReference>
<dbReference type="EMBL" id="PGUY01000003">
    <property type="protein sequence ID" value="PLT31606.1"/>
    <property type="molecule type" value="Genomic_DNA"/>
</dbReference>
<keyword evidence="4" id="KW-0472">Membrane</keyword>
<feature type="chain" id="PRO_5039641725" evidence="6">
    <location>
        <begin position="22"/>
        <end position="358"/>
    </location>
</feature>
<protein>
    <submittedName>
        <fullName evidence="8">BMP family ABC transporter substrate-binding protein</fullName>
    </submittedName>
</protein>
<feature type="domain" description="ABC transporter substrate-binding protein PnrA-like" evidence="7">
    <location>
        <begin position="41"/>
        <end position="349"/>
    </location>
</feature>
<dbReference type="OrthoDB" id="9784230at2"/>
<dbReference type="Pfam" id="PF02608">
    <property type="entry name" value="Bmp"/>
    <property type="match status" value="1"/>
</dbReference>
<dbReference type="Gene3D" id="3.40.50.2300">
    <property type="match status" value="2"/>
</dbReference>
<evidence type="ECO:0000313" key="8">
    <source>
        <dbReference type="EMBL" id="PLT31606.1"/>
    </source>
</evidence>
<dbReference type="AlphaFoldDB" id="A0A2N5MB81"/>
<evidence type="ECO:0000259" key="7">
    <source>
        <dbReference type="Pfam" id="PF02608"/>
    </source>
</evidence>
<dbReference type="RefSeq" id="WP_101639966.1">
    <property type="nucleotide sequence ID" value="NZ_PGUY01000003.1"/>
</dbReference>
<gene>
    <name evidence="8" type="ORF">CUU66_01760</name>
</gene>
<evidence type="ECO:0000256" key="5">
    <source>
        <dbReference type="ARBA" id="ARBA00023288"/>
    </source>
</evidence>
<name>A0A2N5MB81_9BACI</name>
<dbReference type="InterPro" id="IPR003760">
    <property type="entry name" value="PnrA-like"/>
</dbReference>
<evidence type="ECO:0000256" key="2">
    <source>
        <dbReference type="ARBA" id="ARBA00022475"/>
    </source>
</evidence>
<evidence type="ECO:0000256" key="3">
    <source>
        <dbReference type="ARBA" id="ARBA00022729"/>
    </source>
</evidence>
<dbReference type="Proteomes" id="UP000234748">
    <property type="component" value="Unassembled WGS sequence"/>
</dbReference>
<comment type="subcellular location">
    <subcellularLocation>
        <location evidence="1">Cell membrane</location>
    </subcellularLocation>
</comment>
<dbReference type="InterPro" id="IPR050957">
    <property type="entry name" value="BMP_lipoprotein"/>
</dbReference>
<evidence type="ECO:0000256" key="4">
    <source>
        <dbReference type="ARBA" id="ARBA00023136"/>
    </source>
</evidence>
<dbReference type="PANTHER" id="PTHR34296">
    <property type="entry name" value="TRANSCRIPTIONAL ACTIVATOR PROTEIN MED"/>
    <property type="match status" value="1"/>
</dbReference>
<feature type="signal peptide" evidence="6">
    <location>
        <begin position="1"/>
        <end position="21"/>
    </location>
</feature>
<organism evidence="8 9">
    <name type="scientific">Peribacillus deserti</name>
    <dbReference type="NCBI Taxonomy" id="673318"/>
    <lineage>
        <taxon>Bacteria</taxon>
        <taxon>Bacillati</taxon>
        <taxon>Bacillota</taxon>
        <taxon>Bacilli</taxon>
        <taxon>Bacillales</taxon>
        <taxon>Bacillaceae</taxon>
        <taxon>Peribacillus</taxon>
    </lineage>
</organism>